<feature type="compositionally biased region" description="Low complexity" evidence="1">
    <location>
        <begin position="83"/>
        <end position="125"/>
    </location>
</feature>
<evidence type="ECO:0000313" key="2">
    <source>
        <dbReference type="Proteomes" id="UP000504607"/>
    </source>
</evidence>
<evidence type="ECO:0000313" key="3">
    <source>
        <dbReference type="RefSeq" id="XP_029116681.1"/>
    </source>
</evidence>
<feature type="compositionally biased region" description="Basic residues" evidence="1">
    <location>
        <begin position="20"/>
        <end position="32"/>
    </location>
</feature>
<organism evidence="2 3">
    <name type="scientific">Elaeis guineensis var. tenera</name>
    <name type="common">Oil palm</name>
    <dbReference type="NCBI Taxonomy" id="51953"/>
    <lineage>
        <taxon>Eukaryota</taxon>
        <taxon>Viridiplantae</taxon>
        <taxon>Streptophyta</taxon>
        <taxon>Embryophyta</taxon>
        <taxon>Tracheophyta</taxon>
        <taxon>Spermatophyta</taxon>
        <taxon>Magnoliopsida</taxon>
        <taxon>Liliopsida</taxon>
        <taxon>Arecaceae</taxon>
        <taxon>Arecoideae</taxon>
        <taxon>Cocoseae</taxon>
        <taxon>Elaeidinae</taxon>
        <taxon>Elaeis</taxon>
    </lineage>
</organism>
<dbReference type="Proteomes" id="UP000504607">
    <property type="component" value="Unplaced"/>
</dbReference>
<feature type="region of interest" description="Disordered" evidence="1">
    <location>
        <begin position="1"/>
        <end position="189"/>
    </location>
</feature>
<accession>A0A8N4I5F6</accession>
<sequence length="526" mass="58471">MRSSLSSKHPKKNANEERSKKKKMKSNKRRRQGFSSSSSYSSDSEIDARSRRKSARREPKKLEKKRKEPKKRVRKKNRKISYRGDSSASSPSSYSSRSCSTCRRRSSSSGWSESDSGRSRSPPSRANRRAKLRGRSRSRSPLARASRKATLRGRSRSRSPRYSRRQSDSEGRDKEVDQPRRLKSALVVTKESVGMERGLRSRDKPVQAYDDVGRNFDAHEQALEDKQVERGEAKHASDTWVEDVACVKGDKYVLTILDSEPAKNVDVRSDDSGRKNCGDAVSAGNSESEDLELLLRQKALENFRKFRGGLSANASTSCDQKDGSLHSESCKDASRLVERKDTMVSSKSEFNSSLDHQGSIQRGNCTVQPRIRSVVNIPTVNDDGNSVISRQNESESSRSAVDPITMSAADGQTTSNHLKIIEEPLDKVSSGKTLLSKDIRNKKAAAEPRSCTTIGTELNVADGSTSGASACVNVESGNKPVEVKTTGSHFEQKTFSRMHDGEMVQVSYKVYIPKKSPALARRQLQR</sequence>
<dbReference type="GeneID" id="105061563"/>
<gene>
    <name evidence="3" type="primary">LOC105061563</name>
</gene>
<feature type="compositionally biased region" description="Basic residues" evidence="1">
    <location>
        <begin position="62"/>
        <end position="81"/>
    </location>
</feature>
<feature type="region of interest" description="Disordered" evidence="1">
    <location>
        <begin position="265"/>
        <end position="284"/>
    </location>
</feature>
<dbReference type="AlphaFoldDB" id="A0A8N4I5F6"/>
<reference evidence="3" key="1">
    <citation type="submission" date="2025-08" db="UniProtKB">
        <authorList>
            <consortium name="RefSeq"/>
        </authorList>
    </citation>
    <scope>IDENTIFICATION</scope>
</reference>
<feature type="compositionally biased region" description="Basic residues" evidence="1">
    <location>
        <begin position="145"/>
        <end position="164"/>
    </location>
</feature>
<evidence type="ECO:0000256" key="1">
    <source>
        <dbReference type="SAM" id="MobiDB-lite"/>
    </source>
</evidence>
<keyword evidence="2" id="KW-1185">Reference proteome</keyword>
<dbReference type="PANTHER" id="PTHR36808:SF1">
    <property type="entry name" value="TRANSCRIPTIONAL REGULATOR ATRX-LIKE PROTEIN"/>
    <property type="match status" value="1"/>
</dbReference>
<feature type="compositionally biased region" description="Basic residues" evidence="1">
    <location>
        <begin position="126"/>
        <end position="138"/>
    </location>
</feature>
<name>A0A8N4I5F6_ELAGV</name>
<dbReference type="OrthoDB" id="786617at2759"/>
<dbReference type="KEGG" id="egu:105061563"/>
<dbReference type="PANTHER" id="PTHR36808">
    <property type="entry name" value="TRANSCRIPTIONAL REGULATOR ATRX-LIKE PROTEIN"/>
    <property type="match status" value="1"/>
</dbReference>
<protein>
    <submittedName>
        <fullName evidence="3">Uncharacterized protein DDB_G0287625</fullName>
    </submittedName>
</protein>
<feature type="compositionally biased region" description="Basic and acidic residues" evidence="1">
    <location>
        <begin position="265"/>
        <end position="277"/>
    </location>
</feature>
<feature type="compositionally biased region" description="Basic and acidic residues" evidence="1">
    <location>
        <begin position="165"/>
        <end position="180"/>
    </location>
</feature>
<proteinExistence type="predicted"/>
<dbReference type="RefSeq" id="XP_029116681.1">
    <property type="nucleotide sequence ID" value="XM_029260848.1"/>
</dbReference>